<organism evidence="2 3">
    <name type="scientific">Meloidogyne incognita</name>
    <name type="common">Southern root-knot nematode worm</name>
    <name type="synonym">Oxyuris incognita</name>
    <dbReference type="NCBI Taxonomy" id="6306"/>
    <lineage>
        <taxon>Eukaryota</taxon>
        <taxon>Metazoa</taxon>
        <taxon>Ecdysozoa</taxon>
        <taxon>Nematoda</taxon>
        <taxon>Chromadorea</taxon>
        <taxon>Rhabditida</taxon>
        <taxon>Tylenchina</taxon>
        <taxon>Tylenchomorpha</taxon>
        <taxon>Tylenchoidea</taxon>
        <taxon>Meloidogynidae</taxon>
        <taxon>Meloidogyninae</taxon>
        <taxon>Meloidogyne</taxon>
        <taxon>Meloidogyne incognita group</taxon>
    </lineage>
</organism>
<dbReference type="WBParaSite" id="Minc3s10961g44502">
    <property type="protein sequence ID" value="Minc3s10961g44502"/>
    <property type="gene ID" value="Minc3s10961g44502"/>
</dbReference>
<evidence type="ECO:0000256" key="1">
    <source>
        <dbReference type="SAM" id="Phobius"/>
    </source>
</evidence>
<name>A0A914NUY1_MELIC</name>
<keyword evidence="1" id="KW-1133">Transmembrane helix</keyword>
<accession>A0A914NUY1</accession>
<dbReference type="AlphaFoldDB" id="A0A914NUY1"/>
<sequence length="177" mass="20115">MIRAKEANQITSSSSALVMLSFKVWHCLGLIPVHGNFRFLHSISVYYVIHSTLIYALLSVQRAVAVGSTKRDLKIQSLILFHHLSFHLLAARPQRCHVLISVDEARQPKVEQVDDIRSLVTCSDICRLYVTMNEACSMKCAECLWMPIRRVVTVENLRFGCIRRRSSIGFPSKVITT</sequence>
<keyword evidence="1" id="KW-0472">Membrane</keyword>
<evidence type="ECO:0000313" key="3">
    <source>
        <dbReference type="WBParaSite" id="Minc3s10961g44502"/>
    </source>
</evidence>
<evidence type="ECO:0000313" key="2">
    <source>
        <dbReference type="Proteomes" id="UP000887563"/>
    </source>
</evidence>
<feature type="transmembrane region" description="Helical" evidence="1">
    <location>
        <begin position="39"/>
        <end position="58"/>
    </location>
</feature>
<proteinExistence type="predicted"/>
<keyword evidence="1" id="KW-0812">Transmembrane</keyword>
<reference evidence="3" key="1">
    <citation type="submission" date="2022-11" db="UniProtKB">
        <authorList>
            <consortium name="WormBaseParasite"/>
        </authorList>
    </citation>
    <scope>IDENTIFICATION</scope>
</reference>
<protein>
    <submittedName>
        <fullName evidence="3">Uncharacterized protein</fullName>
    </submittedName>
</protein>
<keyword evidence="2" id="KW-1185">Reference proteome</keyword>
<dbReference type="Proteomes" id="UP000887563">
    <property type="component" value="Unplaced"/>
</dbReference>
<feature type="transmembrane region" description="Helical" evidence="1">
    <location>
        <begin position="12"/>
        <end position="33"/>
    </location>
</feature>